<gene>
    <name evidence="8 10" type="primary">acpS</name>
    <name evidence="10" type="ORF">CSO01_04000</name>
</gene>
<keyword evidence="2 8" id="KW-0808">Transferase</keyword>
<dbReference type="Proteomes" id="UP000321798">
    <property type="component" value="Unassembled WGS sequence"/>
</dbReference>
<dbReference type="InterPro" id="IPR002582">
    <property type="entry name" value="ACPS"/>
</dbReference>
<evidence type="ECO:0000313" key="11">
    <source>
        <dbReference type="Proteomes" id="UP000321798"/>
    </source>
</evidence>
<evidence type="ECO:0000256" key="5">
    <source>
        <dbReference type="ARBA" id="ARBA00022842"/>
    </source>
</evidence>
<dbReference type="NCBIfam" id="NF000832">
    <property type="entry name" value="PRK00070.3-2"/>
    <property type="match status" value="1"/>
</dbReference>
<dbReference type="HAMAP" id="MF_00101">
    <property type="entry name" value="AcpS"/>
    <property type="match status" value="1"/>
</dbReference>
<accession>A0A512P909</accession>
<comment type="catalytic activity">
    <reaction evidence="8">
        <text>apo-[ACP] + CoA = holo-[ACP] + adenosine 3',5'-bisphosphate + H(+)</text>
        <dbReference type="Rhea" id="RHEA:12068"/>
        <dbReference type="Rhea" id="RHEA-COMP:9685"/>
        <dbReference type="Rhea" id="RHEA-COMP:9690"/>
        <dbReference type="ChEBI" id="CHEBI:15378"/>
        <dbReference type="ChEBI" id="CHEBI:29999"/>
        <dbReference type="ChEBI" id="CHEBI:57287"/>
        <dbReference type="ChEBI" id="CHEBI:58343"/>
        <dbReference type="ChEBI" id="CHEBI:64479"/>
        <dbReference type="EC" id="2.7.8.7"/>
    </reaction>
</comment>
<sequence>MIVGVGIDVVDVARFVATLQRAPGLRVRLFTPEERAMPDTSLAARFAAKEAIAKALGAPAGMSWQDATVRRVVGAQPVVEVTGTVQAVADSLGVSRFHLSISHDAGIASAVVVAERD</sequence>
<keyword evidence="11" id="KW-1185">Reference proteome</keyword>
<evidence type="ECO:0000313" key="10">
    <source>
        <dbReference type="EMBL" id="GEP67685.1"/>
    </source>
</evidence>
<name>A0A512P909_9CELL</name>
<keyword evidence="4 8" id="KW-0276">Fatty acid metabolism</keyword>
<keyword evidence="6 8" id="KW-0443">Lipid metabolism</keyword>
<keyword evidence="5 8" id="KW-0460">Magnesium</keyword>
<evidence type="ECO:0000256" key="6">
    <source>
        <dbReference type="ARBA" id="ARBA00023098"/>
    </source>
</evidence>
<dbReference type="AlphaFoldDB" id="A0A512P909"/>
<feature type="binding site" evidence="8">
    <location>
        <position position="8"/>
    </location>
    <ligand>
        <name>Mg(2+)</name>
        <dbReference type="ChEBI" id="CHEBI:18420"/>
    </ligand>
</feature>
<evidence type="ECO:0000256" key="3">
    <source>
        <dbReference type="ARBA" id="ARBA00022723"/>
    </source>
</evidence>
<feature type="binding site" evidence="8">
    <location>
        <position position="50"/>
    </location>
    <ligand>
        <name>Mg(2+)</name>
        <dbReference type="ChEBI" id="CHEBI:18420"/>
    </ligand>
</feature>
<evidence type="ECO:0000259" key="9">
    <source>
        <dbReference type="Pfam" id="PF01648"/>
    </source>
</evidence>
<reference evidence="10 11" key="1">
    <citation type="submission" date="2019-07" db="EMBL/GenBank/DDBJ databases">
        <title>Whole genome shotgun sequence of Cellulomonas soli NBRC 109434.</title>
        <authorList>
            <person name="Hosoyama A."/>
            <person name="Uohara A."/>
            <person name="Ohji S."/>
            <person name="Ichikawa N."/>
        </authorList>
    </citation>
    <scope>NUCLEOTIDE SEQUENCE [LARGE SCALE GENOMIC DNA]</scope>
    <source>
        <strain evidence="10 11">NBRC 109434</strain>
    </source>
</reference>
<organism evidence="10 11">
    <name type="scientific">Cellulomonas soli</name>
    <dbReference type="NCBI Taxonomy" id="931535"/>
    <lineage>
        <taxon>Bacteria</taxon>
        <taxon>Bacillati</taxon>
        <taxon>Actinomycetota</taxon>
        <taxon>Actinomycetes</taxon>
        <taxon>Micrococcales</taxon>
        <taxon>Cellulomonadaceae</taxon>
        <taxon>Cellulomonas</taxon>
    </lineage>
</organism>
<dbReference type="Pfam" id="PF01648">
    <property type="entry name" value="ACPS"/>
    <property type="match status" value="1"/>
</dbReference>
<protein>
    <recommendedName>
        <fullName evidence="8">Holo-[acyl-carrier-protein] synthase</fullName>
        <shortName evidence="8">Holo-ACP synthase</shortName>
        <ecNumber evidence="8">2.7.8.7</ecNumber>
    </recommendedName>
    <alternativeName>
        <fullName evidence="8">4'-phosphopantetheinyl transferase AcpS</fullName>
    </alternativeName>
</protein>
<dbReference type="GO" id="GO:0006633">
    <property type="term" value="P:fatty acid biosynthetic process"/>
    <property type="evidence" value="ECO:0007669"/>
    <property type="project" value="UniProtKB-UniRule"/>
</dbReference>
<dbReference type="GO" id="GO:0000287">
    <property type="term" value="F:magnesium ion binding"/>
    <property type="evidence" value="ECO:0007669"/>
    <property type="project" value="UniProtKB-UniRule"/>
</dbReference>
<dbReference type="InterPro" id="IPR037143">
    <property type="entry name" value="4-PPantetheinyl_Trfase_dom_sf"/>
</dbReference>
<dbReference type="GO" id="GO:0008897">
    <property type="term" value="F:holo-[acyl-carrier-protein] synthase activity"/>
    <property type="evidence" value="ECO:0007669"/>
    <property type="project" value="UniProtKB-UniRule"/>
</dbReference>
<dbReference type="Gene3D" id="3.90.470.20">
    <property type="entry name" value="4'-phosphopantetheinyl transferase domain"/>
    <property type="match status" value="1"/>
</dbReference>
<dbReference type="NCBIfam" id="TIGR00556">
    <property type="entry name" value="pantethn_trn"/>
    <property type="match status" value="1"/>
</dbReference>
<keyword evidence="8" id="KW-0963">Cytoplasm</keyword>
<dbReference type="SUPFAM" id="SSF56214">
    <property type="entry name" value="4'-phosphopantetheinyl transferase"/>
    <property type="match status" value="1"/>
</dbReference>
<evidence type="ECO:0000256" key="4">
    <source>
        <dbReference type="ARBA" id="ARBA00022832"/>
    </source>
</evidence>
<dbReference type="InterPro" id="IPR004568">
    <property type="entry name" value="Ppantetheine-prot_Trfase_dom"/>
</dbReference>
<keyword evidence="3 8" id="KW-0479">Metal-binding</keyword>
<evidence type="ECO:0000256" key="2">
    <source>
        <dbReference type="ARBA" id="ARBA00022679"/>
    </source>
</evidence>
<keyword evidence="1 8" id="KW-0444">Lipid biosynthesis</keyword>
<comment type="caution">
    <text evidence="10">The sequence shown here is derived from an EMBL/GenBank/DDBJ whole genome shotgun (WGS) entry which is preliminary data.</text>
</comment>
<evidence type="ECO:0000256" key="8">
    <source>
        <dbReference type="HAMAP-Rule" id="MF_00101"/>
    </source>
</evidence>
<dbReference type="EC" id="2.7.8.7" evidence="8"/>
<dbReference type="NCBIfam" id="TIGR00516">
    <property type="entry name" value="acpS"/>
    <property type="match status" value="1"/>
</dbReference>
<comment type="function">
    <text evidence="8">Transfers the 4'-phosphopantetheine moiety from coenzyme A to a Ser of acyl-carrier-protein.</text>
</comment>
<feature type="domain" description="4'-phosphopantetheinyl transferase" evidence="9">
    <location>
        <begin position="4"/>
        <end position="94"/>
    </location>
</feature>
<dbReference type="OrthoDB" id="517356at2"/>
<dbReference type="InterPro" id="IPR008278">
    <property type="entry name" value="4-PPantetheinyl_Trfase_dom"/>
</dbReference>
<dbReference type="RefSeq" id="WP_146951431.1">
    <property type="nucleotide sequence ID" value="NZ_BAABBJ010000005.1"/>
</dbReference>
<evidence type="ECO:0000256" key="1">
    <source>
        <dbReference type="ARBA" id="ARBA00022516"/>
    </source>
</evidence>
<dbReference type="EMBL" id="BKAL01000001">
    <property type="protein sequence ID" value="GEP67685.1"/>
    <property type="molecule type" value="Genomic_DNA"/>
</dbReference>
<comment type="similarity">
    <text evidence="8">Belongs to the P-Pant transferase superfamily. AcpS family.</text>
</comment>
<comment type="subcellular location">
    <subcellularLocation>
        <location evidence="8">Cytoplasm</location>
    </subcellularLocation>
</comment>
<evidence type="ECO:0000256" key="7">
    <source>
        <dbReference type="ARBA" id="ARBA00023160"/>
    </source>
</evidence>
<keyword evidence="7 8" id="KW-0275">Fatty acid biosynthesis</keyword>
<dbReference type="GO" id="GO:0005737">
    <property type="term" value="C:cytoplasm"/>
    <property type="evidence" value="ECO:0007669"/>
    <property type="project" value="UniProtKB-SubCell"/>
</dbReference>
<comment type="cofactor">
    <cofactor evidence="8">
        <name>Mg(2+)</name>
        <dbReference type="ChEBI" id="CHEBI:18420"/>
    </cofactor>
</comment>
<proteinExistence type="inferred from homology"/>